<comment type="caution">
    <text evidence="2">The sequence shown here is derived from an EMBL/GenBank/DDBJ whole genome shotgun (WGS) entry which is preliminary data.</text>
</comment>
<proteinExistence type="predicted"/>
<dbReference type="EMBL" id="JAAAHW010009388">
    <property type="protein sequence ID" value="KAF9941853.1"/>
    <property type="molecule type" value="Genomic_DNA"/>
</dbReference>
<dbReference type="AlphaFoldDB" id="A0A9P6LU03"/>
<reference evidence="2" key="1">
    <citation type="journal article" date="2020" name="Fungal Divers.">
        <title>Resolving the Mortierellaceae phylogeny through synthesis of multi-gene phylogenetics and phylogenomics.</title>
        <authorList>
            <person name="Vandepol N."/>
            <person name="Liber J."/>
            <person name="Desiro A."/>
            <person name="Na H."/>
            <person name="Kennedy M."/>
            <person name="Barry K."/>
            <person name="Grigoriev I.V."/>
            <person name="Miller A.N."/>
            <person name="O'Donnell K."/>
            <person name="Stajich J.E."/>
            <person name="Bonito G."/>
        </authorList>
    </citation>
    <scope>NUCLEOTIDE SEQUENCE</scope>
    <source>
        <strain evidence="2">MES-2147</strain>
    </source>
</reference>
<name>A0A9P6LU03_9FUNG</name>
<dbReference type="Proteomes" id="UP000749646">
    <property type="component" value="Unassembled WGS sequence"/>
</dbReference>
<feature type="compositionally biased region" description="Polar residues" evidence="1">
    <location>
        <begin position="10"/>
        <end position="21"/>
    </location>
</feature>
<feature type="region of interest" description="Disordered" evidence="1">
    <location>
        <begin position="351"/>
        <end position="384"/>
    </location>
</feature>
<feature type="compositionally biased region" description="Acidic residues" evidence="1">
    <location>
        <begin position="372"/>
        <end position="384"/>
    </location>
</feature>
<evidence type="ECO:0000313" key="3">
    <source>
        <dbReference type="Proteomes" id="UP000749646"/>
    </source>
</evidence>
<organism evidence="2 3">
    <name type="scientific">Modicella reniformis</name>
    <dbReference type="NCBI Taxonomy" id="1440133"/>
    <lineage>
        <taxon>Eukaryota</taxon>
        <taxon>Fungi</taxon>
        <taxon>Fungi incertae sedis</taxon>
        <taxon>Mucoromycota</taxon>
        <taxon>Mortierellomycotina</taxon>
        <taxon>Mortierellomycetes</taxon>
        <taxon>Mortierellales</taxon>
        <taxon>Mortierellaceae</taxon>
        <taxon>Modicella</taxon>
    </lineage>
</organism>
<feature type="compositionally biased region" description="Acidic residues" evidence="1">
    <location>
        <begin position="183"/>
        <end position="203"/>
    </location>
</feature>
<feature type="compositionally biased region" description="Polar residues" evidence="1">
    <location>
        <begin position="214"/>
        <end position="235"/>
    </location>
</feature>
<feature type="region of interest" description="Disordered" evidence="1">
    <location>
        <begin position="81"/>
        <end position="104"/>
    </location>
</feature>
<feature type="compositionally biased region" description="Basic and acidic residues" evidence="1">
    <location>
        <begin position="300"/>
        <end position="314"/>
    </location>
</feature>
<evidence type="ECO:0000256" key="1">
    <source>
        <dbReference type="SAM" id="MobiDB-lite"/>
    </source>
</evidence>
<feature type="region of interest" description="Disordered" evidence="1">
    <location>
        <begin position="272"/>
        <end position="314"/>
    </location>
</feature>
<gene>
    <name evidence="2" type="ORF">BGZ65_000939</name>
</gene>
<accession>A0A9P6LU03</accession>
<feature type="region of interest" description="Disordered" evidence="1">
    <location>
        <begin position="1"/>
        <end position="21"/>
    </location>
</feature>
<protein>
    <submittedName>
        <fullName evidence="2">Uncharacterized protein</fullName>
    </submittedName>
</protein>
<evidence type="ECO:0000313" key="2">
    <source>
        <dbReference type="EMBL" id="KAF9941853.1"/>
    </source>
</evidence>
<sequence>MFASKFCPASVSSPSHPARYGQSSSLALYRPVLPSVNDGHGTTTFSVPGEYTQNEDEGADGLLLLSQGTDADVLSDIQRGAVPSTHHDQNPPPPQLQQQQQQEHSHFLQQLLQYLQQQNLHYQQQQLLQYLQQPDYQQQQSHFYQQLLQYLQQHQQSGSHFQQEHPNEVLKRLHREYHPEYYQQEEEQQEEEEQENDEQEDQQQQELPLHGHDQYNQIDNYNPQPNPYSQHSPQGEHQLCHDWHQYHLEQNNWQQQQYNQQQQQQYLPVPEARVGEPSSSIHEPPTSDVASAVSSKGKRKLNDEESENLERSPKRVELETVLGTMARPSQVLRPYFTQDGRLARSSSFIFQVPGNADNNTQAPSAADNTSSSDDDTESDDAAAE</sequence>
<feature type="region of interest" description="Disordered" evidence="1">
    <location>
        <begin position="183"/>
        <end position="236"/>
    </location>
</feature>
<keyword evidence="3" id="KW-1185">Reference proteome</keyword>